<organism evidence="1 2">
    <name type="scientific">Blepharisma stoltei</name>
    <dbReference type="NCBI Taxonomy" id="1481888"/>
    <lineage>
        <taxon>Eukaryota</taxon>
        <taxon>Sar</taxon>
        <taxon>Alveolata</taxon>
        <taxon>Ciliophora</taxon>
        <taxon>Postciliodesmatophora</taxon>
        <taxon>Heterotrichea</taxon>
        <taxon>Heterotrichida</taxon>
        <taxon>Blepharismidae</taxon>
        <taxon>Blepharisma</taxon>
    </lineage>
</organism>
<proteinExistence type="predicted"/>
<name>A0AAU9IIU4_9CILI</name>
<comment type="caution">
    <text evidence="1">The sequence shown here is derived from an EMBL/GenBank/DDBJ whole genome shotgun (WGS) entry which is preliminary data.</text>
</comment>
<evidence type="ECO:0000313" key="1">
    <source>
        <dbReference type="EMBL" id="CAG9315424.1"/>
    </source>
</evidence>
<dbReference type="AlphaFoldDB" id="A0AAU9IIU4"/>
<reference evidence="1" key="1">
    <citation type="submission" date="2021-09" db="EMBL/GenBank/DDBJ databases">
        <authorList>
            <consortium name="AG Swart"/>
            <person name="Singh M."/>
            <person name="Singh A."/>
            <person name="Seah K."/>
            <person name="Emmerich C."/>
        </authorList>
    </citation>
    <scope>NUCLEOTIDE SEQUENCE</scope>
    <source>
        <strain evidence="1">ATCC30299</strain>
    </source>
</reference>
<keyword evidence="2" id="KW-1185">Reference proteome</keyword>
<dbReference type="Proteomes" id="UP001162131">
    <property type="component" value="Unassembled WGS sequence"/>
</dbReference>
<accession>A0AAU9IIU4</accession>
<protein>
    <submittedName>
        <fullName evidence="1">Uncharacterized protein</fullName>
    </submittedName>
</protein>
<gene>
    <name evidence="1" type="ORF">BSTOLATCC_MIC13194</name>
</gene>
<evidence type="ECO:0000313" key="2">
    <source>
        <dbReference type="Proteomes" id="UP001162131"/>
    </source>
</evidence>
<dbReference type="EMBL" id="CAJZBQ010000013">
    <property type="protein sequence ID" value="CAG9315424.1"/>
    <property type="molecule type" value="Genomic_DNA"/>
</dbReference>
<sequence>MRMWYEENQFCFESNNREDIHFFSISTLLLKADFTLESNIVEKYHYNLNWWVFSSWSKIMIKVAANYTSCSSWEEII</sequence>